<dbReference type="PANTHER" id="PTHR35910:SF1">
    <property type="entry name" value="2EXR DOMAIN-CONTAINING PROTEIN"/>
    <property type="match status" value="1"/>
</dbReference>
<proteinExistence type="predicted"/>
<dbReference type="Pfam" id="PF20150">
    <property type="entry name" value="2EXR"/>
    <property type="match status" value="1"/>
</dbReference>
<feature type="domain" description="2EXR" evidence="2">
    <location>
        <begin position="13"/>
        <end position="181"/>
    </location>
</feature>
<reference evidence="4" key="2">
    <citation type="submission" date="2019-10" db="EMBL/GenBank/DDBJ databases">
        <authorList>
            <consortium name="NCBI Genome Project"/>
        </authorList>
    </citation>
    <scope>NUCLEOTIDE SEQUENCE</scope>
    <source>
        <strain evidence="4">NI907</strain>
    </source>
</reference>
<keyword evidence="3" id="KW-1185">Reference proteome</keyword>
<dbReference type="AlphaFoldDB" id="A0A6P8B164"/>
<sequence length="482" mass="54911">MAEEKATGQTWNTIPPELRLEIYKKLWLPRTVAIYRCAHHDINNYFERGLLNLAQSQHRDKFEQDVAIDALSVASHCPAIQVPHEDPVLDLNHDPYTPGNGFLCGAHNRWDATTTTASLQLPPPPLYSTTTFARVDRSTLVPITLWIDRESRAETLKHYRLAFALRGGESRVYFNFRLDTLRIPVHGKLWRLVQRRDLQDLERLRMIGTADDPSGSRSRSVNPAPATTHNPAEPPAAMGSLLRALCPRLRHVTIEPAWACARNDLAWRRHEMNENIVIFNQQELRELEIGCSCCAWNHGHRPCGVLLRRLHELRWLVDIPLIMPRSNMPSEPGLLLTFHSSRPIDDFVNGGDDGYGVPGYVKSEEAYLDLDEAKVASTLFLDGQHPRASVEEDFHRLCTINAMQYNLKLAFDLTTHPAGQMNNSIDFKFQFPPSVSDQRTILWVRSLIDSNPDASMSMLQYVLKLQMAGQSDRARSRQYTNL</sequence>
<dbReference type="RefSeq" id="XP_030980895.1">
    <property type="nucleotide sequence ID" value="XM_031127364.1"/>
</dbReference>
<feature type="compositionally biased region" description="Polar residues" evidence="1">
    <location>
        <begin position="215"/>
        <end position="230"/>
    </location>
</feature>
<accession>A0A6P8B164</accession>
<dbReference type="KEGG" id="pgri:PgNI_07351"/>
<name>A0A6P8B164_PYRGI</name>
<feature type="region of interest" description="Disordered" evidence="1">
    <location>
        <begin position="208"/>
        <end position="235"/>
    </location>
</feature>
<evidence type="ECO:0000313" key="3">
    <source>
        <dbReference type="Proteomes" id="UP000515153"/>
    </source>
</evidence>
<gene>
    <name evidence="4" type="ORF">PgNI_07351</name>
</gene>
<reference evidence="4" key="3">
    <citation type="submission" date="2025-08" db="UniProtKB">
        <authorList>
            <consortium name="RefSeq"/>
        </authorList>
    </citation>
    <scope>IDENTIFICATION</scope>
    <source>
        <strain evidence="4">NI907</strain>
    </source>
</reference>
<reference evidence="4" key="1">
    <citation type="journal article" date="2019" name="Mol. Biol. Evol.">
        <title>Blast fungal genomes show frequent chromosomal changes, gene gains and losses, and effector gene turnover.</title>
        <authorList>
            <person name="Gomez Luciano L.B."/>
            <person name="Jason Tsai I."/>
            <person name="Chuma I."/>
            <person name="Tosa Y."/>
            <person name="Chen Y.H."/>
            <person name="Li J.Y."/>
            <person name="Li M.Y."/>
            <person name="Jade Lu M.Y."/>
            <person name="Nakayashiki H."/>
            <person name="Li W.H."/>
        </authorList>
    </citation>
    <scope>NUCLEOTIDE SEQUENCE</scope>
    <source>
        <strain evidence="4">NI907</strain>
    </source>
</reference>
<dbReference type="GeneID" id="41962273"/>
<dbReference type="InterPro" id="IPR045518">
    <property type="entry name" value="2EXR"/>
</dbReference>
<protein>
    <recommendedName>
        <fullName evidence="2">2EXR domain-containing protein</fullName>
    </recommendedName>
</protein>
<evidence type="ECO:0000259" key="2">
    <source>
        <dbReference type="Pfam" id="PF20150"/>
    </source>
</evidence>
<dbReference type="Proteomes" id="UP000515153">
    <property type="component" value="Unplaced"/>
</dbReference>
<organism evidence="3 4">
    <name type="scientific">Pyricularia grisea</name>
    <name type="common">Crabgrass-specific blast fungus</name>
    <name type="synonym">Magnaporthe grisea</name>
    <dbReference type="NCBI Taxonomy" id="148305"/>
    <lineage>
        <taxon>Eukaryota</taxon>
        <taxon>Fungi</taxon>
        <taxon>Dikarya</taxon>
        <taxon>Ascomycota</taxon>
        <taxon>Pezizomycotina</taxon>
        <taxon>Sordariomycetes</taxon>
        <taxon>Sordariomycetidae</taxon>
        <taxon>Magnaporthales</taxon>
        <taxon>Pyriculariaceae</taxon>
        <taxon>Pyricularia</taxon>
    </lineage>
</organism>
<evidence type="ECO:0000256" key="1">
    <source>
        <dbReference type="SAM" id="MobiDB-lite"/>
    </source>
</evidence>
<dbReference type="PANTHER" id="PTHR35910">
    <property type="entry name" value="2EXR DOMAIN-CONTAINING PROTEIN"/>
    <property type="match status" value="1"/>
</dbReference>
<evidence type="ECO:0000313" key="4">
    <source>
        <dbReference type="RefSeq" id="XP_030980895.1"/>
    </source>
</evidence>